<sequence length="137" mass="14293">MAQYGDQRGRQAEEYGDPVHRPTGVDYGTTGAGGTYGTTGSHQTDPDGTTGTLGPQVISPHVTSATMGAIRPEPYPATGTHPASAQGTTTDSTGAHQTDPDKATGTTGGEHDGHREKKGMMEKIKEKLPGHRHNKTT</sequence>
<dbReference type="PROSITE" id="PS00823">
    <property type="entry name" value="DEHYDRIN_2"/>
    <property type="match status" value="1"/>
</dbReference>
<feature type="compositionally biased region" description="Basic and acidic residues" evidence="3">
    <location>
        <begin position="7"/>
        <end position="20"/>
    </location>
</feature>
<keyword evidence="5" id="KW-1185">Reference proteome</keyword>
<dbReference type="InterPro" id="IPR000167">
    <property type="entry name" value="Dehydrin"/>
</dbReference>
<dbReference type="Proteomes" id="UP000250235">
    <property type="component" value="Unassembled WGS sequence"/>
</dbReference>
<dbReference type="EMBL" id="KQ987248">
    <property type="protein sequence ID" value="KZV57815.1"/>
    <property type="molecule type" value="Genomic_DNA"/>
</dbReference>
<feature type="region of interest" description="Disordered" evidence="3">
    <location>
        <begin position="1"/>
        <end position="137"/>
    </location>
</feature>
<proteinExistence type="inferred from homology"/>
<dbReference type="InterPro" id="IPR030513">
    <property type="entry name" value="Dehydrin_CS"/>
</dbReference>
<evidence type="ECO:0000256" key="1">
    <source>
        <dbReference type="ARBA" id="ARBA00008403"/>
    </source>
</evidence>
<evidence type="ECO:0000313" key="4">
    <source>
        <dbReference type="EMBL" id="KZV57815.1"/>
    </source>
</evidence>
<evidence type="ECO:0000256" key="2">
    <source>
        <dbReference type="RuleBase" id="RU003995"/>
    </source>
</evidence>
<comment type="similarity">
    <text evidence="1 2">Belongs to the plant dehydrin family.</text>
</comment>
<feature type="compositionally biased region" description="Basic and acidic residues" evidence="3">
    <location>
        <begin position="109"/>
        <end position="129"/>
    </location>
</feature>
<protein>
    <submittedName>
        <fullName evidence="4">Uncharacterized protein</fullName>
    </submittedName>
</protein>
<feature type="compositionally biased region" description="Low complexity" evidence="3">
    <location>
        <begin position="46"/>
        <end position="55"/>
    </location>
</feature>
<name>A0A2Z7DER1_9LAMI</name>
<gene>
    <name evidence="4" type="ORF">F511_24954</name>
</gene>
<evidence type="ECO:0000313" key="5">
    <source>
        <dbReference type="Proteomes" id="UP000250235"/>
    </source>
</evidence>
<dbReference type="Pfam" id="PF00257">
    <property type="entry name" value="Dehydrin"/>
    <property type="match status" value="1"/>
</dbReference>
<dbReference type="GO" id="GO:0009414">
    <property type="term" value="P:response to water deprivation"/>
    <property type="evidence" value="ECO:0007669"/>
    <property type="project" value="UniProtKB-ARBA"/>
</dbReference>
<dbReference type="AlphaFoldDB" id="A0A2Z7DER1"/>
<organism evidence="4 5">
    <name type="scientific">Dorcoceras hygrometricum</name>
    <dbReference type="NCBI Taxonomy" id="472368"/>
    <lineage>
        <taxon>Eukaryota</taxon>
        <taxon>Viridiplantae</taxon>
        <taxon>Streptophyta</taxon>
        <taxon>Embryophyta</taxon>
        <taxon>Tracheophyta</taxon>
        <taxon>Spermatophyta</taxon>
        <taxon>Magnoliopsida</taxon>
        <taxon>eudicotyledons</taxon>
        <taxon>Gunneridae</taxon>
        <taxon>Pentapetalae</taxon>
        <taxon>asterids</taxon>
        <taxon>lamiids</taxon>
        <taxon>Lamiales</taxon>
        <taxon>Gesneriaceae</taxon>
        <taxon>Didymocarpoideae</taxon>
        <taxon>Trichosporeae</taxon>
        <taxon>Loxocarpinae</taxon>
        <taxon>Dorcoceras</taxon>
    </lineage>
</organism>
<accession>A0A2Z7DER1</accession>
<evidence type="ECO:0000256" key="3">
    <source>
        <dbReference type="SAM" id="MobiDB-lite"/>
    </source>
</evidence>
<feature type="compositionally biased region" description="Polar residues" evidence="3">
    <location>
        <begin position="81"/>
        <end position="96"/>
    </location>
</feature>
<reference evidence="4 5" key="1">
    <citation type="journal article" date="2015" name="Proc. Natl. Acad. Sci. U.S.A.">
        <title>The resurrection genome of Boea hygrometrica: A blueprint for survival of dehydration.</title>
        <authorList>
            <person name="Xiao L."/>
            <person name="Yang G."/>
            <person name="Zhang L."/>
            <person name="Yang X."/>
            <person name="Zhao S."/>
            <person name="Ji Z."/>
            <person name="Zhou Q."/>
            <person name="Hu M."/>
            <person name="Wang Y."/>
            <person name="Chen M."/>
            <person name="Xu Y."/>
            <person name="Jin H."/>
            <person name="Xiao X."/>
            <person name="Hu G."/>
            <person name="Bao F."/>
            <person name="Hu Y."/>
            <person name="Wan P."/>
            <person name="Li L."/>
            <person name="Deng X."/>
            <person name="Kuang T."/>
            <person name="Xiang C."/>
            <person name="Zhu J.K."/>
            <person name="Oliver M.J."/>
            <person name="He Y."/>
        </authorList>
    </citation>
    <scope>NUCLEOTIDE SEQUENCE [LARGE SCALE GENOMIC DNA]</scope>
    <source>
        <strain evidence="5">cv. XS01</strain>
    </source>
</reference>